<organism evidence="2 3">
    <name type="scientific">Planosporangium flavigriseum</name>
    <dbReference type="NCBI Taxonomy" id="373681"/>
    <lineage>
        <taxon>Bacteria</taxon>
        <taxon>Bacillati</taxon>
        <taxon>Actinomycetota</taxon>
        <taxon>Actinomycetes</taxon>
        <taxon>Micromonosporales</taxon>
        <taxon>Micromonosporaceae</taxon>
        <taxon>Planosporangium</taxon>
    </lineage>
</organism>
<feature type="compositionally biased region" description="Polar residues" evidence="1">
    <location>
        <begin position="22"/>
        <end position="37"/>
    </location>
</feature>
<dbReference type="Proteomes" id="UP000653674">
    <property type="component" value="Unassembled WGS sequence"/>
</dbReference>
<dbReference type="EMBL" id="BONU01000068">
    <property type="protein sequence ID" value="GIG76670.1"/>
    <property type="molecule type" value="Genomic_DNA"/>
</dbReference>
<feature type="region of interest" description="Disordered" evidence="1">
    <location>
        <begin position="1"/>
        <end position="50"/>
    </location>
</feature>
<evidence type="ECO:0000256" key="1">
    <source>
        <dbReference type="SAM" id="MobiDB-lite"/>
    </source>
</evidence>
<gene>
    <name evidence="2" type="ORF">Pfl04_50740</name>
</gene>
<proteinExistence type="predicted"/>
<reference evidence="2" key="1">
    <citation type="submission" date="2021-01" db="EMBL/GenBank/DDBJ databases">
        <title>Whole genome shotgun sequence of Planosporangium flavigriseum NBRC 105377.</title>
        <authorList>
            <person name="Komaki H."/>
            <person name="Tamura T."/>
        </authorList>
    </citation>
    <scope>NUCLEOTIDE SEQUENCE</scope>
    <source>
        <strain evidence="2">NBRC 105377</strain>
    </source>
</reference>
<keyword evidence="3" id="KW-1185">Reference proteome</keyword>
<sequence>MSKTDLGVPIPVRRQPLDKGSFGTSHKMSSRNTSSQRKCQDRRRLARSGQGQLVMEVCQWSQV</sequence>
<comment type="caution">
    <text evidence="2">The sequence shown here is derived from an EMBL/GenBank/DDBJ whole genome shotgun (WGS) entry which is preliminary data.</text>
</comment>
<accession>A0A8J3LTU8</accession>
<evidence type="ECO:0000313" key="2">
    <source>
        <dbReference type="EMBL" id="GIG76670.1"/>
    </source>
</evidence>
<protein>
    <submittedName>
        <fullName evidence="2">Uncharacterized protein</fullName>
    </submittedName>
</protein>
<name>A0A8J3LTU8_9ACTN</name>
<evidence type="ECO:0000313" key="3">
    <source>
        <dbReference type="Proteomes" id="UP000653674"/>
    </source>
</evidence>
<dbReference type="AlphaFoldDB" id="A0A8J3LTU8"/>